<evidence type="ECO:0000313" key="3">
    <source>
        <dbReference type="Proteomes" id="UP000232722"/>
    </source>
</evidence>
<dbReference type="AlphaFoldDB" id="A0A2N0NE58"/>
<reference evidence="2 3" key="1">
    <citation type="submission" date="2016-04" db="EMBL/GenBank/DDBJ databases">
        <title>Genome analyses suggest a sexual origin of heterokaryosis in a supposedly ancient asexual fungus.</title>
        <authorList>
            <person name="Ropars J."/>
            <person name="Sedzielewska K."/>
            <person name="Noel J."/>
            <person name="Charron P."/>
            <person name="Farinelli L."/>
            <person name="Marton T."/>
            <person name="Kruger M."/>
            <person name="Pelin A."/>
            <person name="Brachmann A."/>
            <person name="Corradi N."/>
        </authorList>
    </citation>
    <scope>NUCLEOTIDE SEQUENCE [LARGE SCALE GENOMIC DNA]</scope>
    <source>
        <strain evidence="2 3">A5</strain>
    </source>
</reference>
<dbReference type="EMBL" id="LLXJ01009651">
    <property type="protein sequence ID" value="PKB92864.1"/>
    <property type="molecule type" value="Genomic_DNA"/>
</dbReference>
<accession>A0A2N0NE58</accession>
<reference evidence="2 3" key="2">
    <citation type="submission" date="2017-09" db="EMBL/GenBank/DDBJ databases">
        <title>Extensive intraspecific genome diversity in a model arbuscular mycorrhizal fungus.</title>
        <authorList>
            <person name="Chen E.C."/>
            <person name="Morin E."/>
            <person name="Beaudet D."/>
            <person name="Noel J."/>
            <person name="Ndikumana S."/>
            <person name="Charron P."/>
            <person name="St-Onge C."/>
            <person name="Giorgi J."/>
            <person name="Grigoriev I.V."/>
            <person name="Roux C."/>
            <person name="Martin F.M."/>
            <person name="Corradi N."/>
        </authorList>
    </citation>
    <scope>NUCLEOTIDE SEQUENCE [LARGE SCALE GENOMIC DNA]</scope>
    <source>
        <strain evidence="2 3">A5</strain>
    </source>
</reference>
<name>A0A2N0NE58_9GLOM</name>
<feature type="transmembrane region" description="Helical" evidence="1">
    <location>
        <begin position="14"/>
        <end position="32"/>
    </location>
</feature>
<sequence length="53" mass="6424">MDTILSKFKDIKQLSILVIVLHGNIWVFLLHIELFHLQYEQNFYLPIKVKNIR</sequence>
<protein>
    <submittedName>
        <fullName evidence="2">Uncharacterized protein</fullName>
    </submittedName>
</protein>
<keyword evidence="1" id="KW-0472">Membrane</keyword>
<keyword evidence="1" id="KW-1133">Transmembrane helix</keyword>
<proteinExistence type="predicted"/>
<gene>
    <name evidence="2" type="ORF">RhiirA5_443119</name>
</gene>
<comment type="caution">
    <text evidence="2">The sequence shown here is derived from an EMBL/GenBank/DDBJ whole genome shotgun (WGS) entry which is preliminary data.</text>
</comment>
<dbReference type="Proteomes" id="UP000232722">
    <property type="component" value="Unassembled WGS sequence"/>
</dbReference>
<evidence type="ECO:0000256" key="1">
    <source>
        <dbReference type="SAM" id="Phobius"/>
    </source>
</evidence>
<evidence type="ECO:0000313" key="2">
    <source>
        <dbReference type="EMBL" id="PKB92864.1"/>
    </source>
</evidence>
<organism evidence="2 3">
    <name type="scientific">Rhizophagus irregularis</name>
    <dbReference type="NCBI Taxonomy" id="588596"/>
    <lineage>
        <taxon>Eukaryota</taxon>
        <taxon>Fungi</taxon>
        <taxon>Fungi incertae sedis</taxon>
        <taxon>Mucoromycota</taxon>
        <taxon>Glomeromycotina</taxon>
        <taxon>Glomeromycetes</taxon>
        <taxon>Glomerales</taxon>
        <taxon>Glomeraceae</taxon>
        <taxon>Rhizophagus</taxon>
    </lineage>
</organism>
<keyword evidence="1" id="KW-0812">Transmembrane</keyword>